<feature type="domain" description="DinB-like" evidence="1">
    <location>
        <begin position="31"/>
        <end position="164"/>
    </location>
</feature>
<proteinExistence type="predicted"/>
<dbReference type="OrthoDB" id="9793216at2"/>
<dbReference type="PATRIC" id="fig|1379910.4.peg.1809"/>
<dbReference type="Gene3D" id="1.20.120.450">
    <property type="entry name" value="dinb family like domain"/>
    <property type="match status" value="1"/>
</dbReference>
<dbReference type="KEGG" id="ruf:TH63_08310"/>
<evidence type="ECO:0000313" key="3">
    <source>
        <dbReference type="Proteomes" id="UP000036458"/>
    </source>
</evidence>
<sequence length="174" mass="19584">MIPRPLPGDYAAYYTSYIQTIPEQADVLDLLQKLQQEVNQLFGRVSATEADFAYEPGKWTIKQLLGHMNDTERIMAYRALCIARGEQAPLPGFDENDYVRNGYFEERTLAGLLAEHHAIRAATIALLDTLPEAAFSRRGNANGQPVTVAGLAFIIAGHERHHLNIFKERYLVKI</sequence>
<evidence type="ECO:0000259" key="1">
    <source>
        <dbReference type="Pfam" id="PF12867"/>
    </source>
</evidence>
<keyword evidence="3" id="KW-1185">Reference proteome</keyword>
<name>A0A0H4VIN6_9BACT</name>
<protein>
    <recommendedName>
        <fullName evidence="1">DinB-like domain-containing protein</fullName>
    </recommendedName>
</protein>
<organism evidence="2 3">
    <name type="scientific">Rufibacter radiotolerans</name>
    <dbReference type="NCBI Taxonomy" id="1379910"/>
    <lineage>
        <taxon>Bacteria</taxon>
        <taxon>Pseudomonadati</taxon>
        <taxon>Bacteroidota</taxon>
        <taxon>Cytophagia</taxon>
        <taxon>Cytophagales</taxon>
        <taxon>Hymenobacteraceae</taxon>
        <taxon>Rufibacter</taxon>
    </lineage>
</organism>
<dbReference type="InterPro" id="IPR024775">
    <property type="entry name" value="DinB-like"/>
</dbReference>
<dbReference type="STRING" id="1379910.TH63_08310"/>
<evidence type="ECO:0000313" key="2">
    <source>
        <dbReference type="EMBL" id="AKQ45655.1"/>
    </source>
</evidence>
<dbReference type="Proteomes" id="UP000036458">
    <property type="component" value="Chromosome"/>
</dbReference>
<accession>A0A0H4VIN6</accession>
<dbReference type="RefSeq" id="WP_048920545.1">
    <property type="nucleotide sequence ID" value="NZ_CP010777.1"/>
</dbReference>
<gene>
    <name evidence="2" type="ORF">TH63_08310</name>
</gene>
<reference evidence="2 3" key="1">
    <citation type="submission" date="2015-01" db="EMBL/GenBank/DDBJ databases">
        <title>Rufibacter sp./DG31D/ whole genome sequencing.</title>
        <authorList>
            <person name="Kim M.K."/>
            <person name="Srinivasan S."/>
            <person name="Lee J.-J."/>
        </authorList>
    </citation>
    <scope>NUCLEOTIDE SEQUENCE [LARGE SCALE GENOMIC DNA]</scope>
    <source>
        <strain evidence="2 3">DG31D</strain>
    </source>
</reference>
<dbReference type="Pfam" id="PF12867">
    <property type="entry name" value="DinB_2"/>
    <property type="match status" value="1"/>
</dbReference>
<dbReference type="InterPro" id="IPR034660">
    <property type="entry name" value="DinB/YfiT-like"/>
</dbReference>
<dbReference type="EMBL" id="CP010777">
    <property type="protein sequence ID" value="AKQ45655.1"/>
    <property type="molecule type" value="Genomic_DNA"/>
</dbReference>
<dbReference type="AlphaFoldDB" id="A0A0H4VIN6"/>
<dbReference type="SUPFAM" id="SSF109854">
    <property type="entry name" value="DinB/YfiT-like putative metalloenzymes"/>
    <property type="match status" value="1"/>
</dbReference>